<dbReference type="InterPro" id="IPR000994">
    <property type="entry name" value="Pept_M24"/>
</dbReference>
<evidence type="ECO:0000259" key="4">
    <source>
        <dbReference type="Pfam" id="PF00557"/>
    </source>
</evidence>
<dbReference type="Gene3D" id="3.90.230.10">
    <property type="entry name" value="Creatinase/methionine aminopeptidase superfamily"/>
    <property type="match status" value="1"/>
</dbReference>
<dbReference type="InterPro" id="IPR036005">
    <property type="entry name" value="Creatinase/aminopeptidase-like"/>
</dbReference>
<keyword evidence="6" id="KW-0031">Aminopeptidase</keyword>
<dbReference type="PROSITE" id="PS00491">
    <property type="entry name" value="PROLINE_PEPTIDASE"/>
    <property type="match status" value="1"/>
</dbReference>
<dbReference type="PANTHER" id="PTHR46112">
    <property type="entry name" value="AMINOPEPTIDASE"/>
    <property type="match status" value="1"/>
</dbReference>
<evidence type="ECO:0000313" key="6">
    <source>
        <dbReference type="EMBL" id="MBA8953716.1"/>
    </source>
</evidence>
<dbReference type="EMBL" id="JACJIA010000007">
    <property type="protein sequence ID" value="MBA8953716.1"/>
    <property type="molecule type" value="Genomic_DNA"/>
</dbReference>
<keyword evidence="7" id="KW-1185">Reference proteome</keyword>
<evidence type="ECO:0000259" key="5">
    <source>
        <dbReference type="Pfam" id="PF01321"/>
    </source>
</evidence>
<gene>
    <name evidence="6" type="ORF">HNR61_005369</name>
</gene>
<evidence type="ECO:0000256" key="2">
    <source>
        <dbReference type="ARBA" id="ARBA00022801"/>
    </source>
</evidence>
<protein>
    <submittedName>
        <fullName evidence="6">Xaa-Pro aminopeptidase</fullName>
    </submittedName>
</protein>
<reference evidence="6 7" key="1">
    <citation type="submission" date="2020-08" db="EMBL/GenBank/DDBJ databases">
        <title>Genomic Encyclopedia of Type Strains, Phase IV (KMG-IV): sequencing the most valuable type-strain genomes for metagenomic binning, comparative biology and taxonomic classification.</title>
        <authorList>
            <person name="Goeker M."/>
        </authorList>
    </citation>
    <scope>NUCLEOTIDE SEQUENCE [LARGE SCALE GENOMIC DNA]</scope>
    <source>
        <strain evidence="6 7">DSM 44197</strain>
    </source>
</reference>
<dbReference type="Pfam" id="PF00557">
    <property type="entry name" value="Peptidase_M24"/>
    <property type="match status" value="1"/>
</dbReference>
<dbReference type="InterPro" id="IPR001131">
    <property type="entry name" value="Peptidase_M24B_aminopep-P_CS"/>
</dbReference>
<keyword evidence="6" id="KW-0645">Protease</keyword>
<dbReference type="SUPFAM" id="SSF53092">
    <property type="entry name" value="Creatinase/prolidase N-terminal domain"/>
    <property type="match status" value="1"/>
</dbReference>
<dbReference type="AlphaFoldDB" id="A0A7W3LSW2"/>
<comment type="similarity">
    <text evidence="3">Belongs to the peptidase M24B family.</text>
</comment>
<comment type="caution">
    <text evidence="6">The sequence shown here is derived from an EMBL/GenBank/DDBJ whole genome shotgun (WGS) entry which is preliminary data.</text>
</comment>
<keyword evidence="2" id="KW-0378">Hydrolase</keyword>
<dbReference type="InterPro" id="IPR029149">
    <property type="entry name" value="Creatin/AminoP/Spt16_N"/>
</dbReference>
<dbReference type="PANTHER" id="PTHR46112:SF8">
    <property type="entry name" value="CYTOPLASMIC PEPTIDASE PEPQ-RELATED"/>
    <property type="match status" value="1"/>
</dbReference>
<dbReference type="Proteomes" id="UP000572680">
    <property type="component" value="Unassembled WGS sequence"/>
</dbReference>
<evidence type="ECO:0000256" key="3">
    <source>
        <dbReference type="RuleBase" id="RU000590"/>
    </source>
</evidence>
<dbReference type="GO" id="GO:0004177">
    <property type="term" value="F:aminopeptidase activity"/>
    <property type="evidence" value="ECO:0007669"/>
    <property type="project" value="UniProtKB-KW"/>
</dbReference>
<proteinExistence type="inferred from homology"/>
<dbReference type="Pfam" id="PF01321">
    <property type="entry name" value="Creatinase_N"/>
    <property type="match status" value="1"/>
</dbReference>
<dbReference type="InterPro" id="IPR000587">
    <property type="entry name" value="Creatinase_N"/>
</dbReference>
<keyword evidence="1 3" id="KW-0479">Metal-binding</keyword>
<evidence type="ECO:0000256" key="1">
    <source>
        <dbReference type="ARBA" id="ARBA00022723"/>
    </source>
</evidence>
<feature type="domain" description="Creatinase N-terminal" evidence="5">
    <location>
        <begin position="8"/>
        <end position="133"/>
    </location>
</feature>
<dbReference type="Gene3D" id="3.40.350.10">
    <property type="entry name" value="Creatinase/prolidase N-terminal domain"/>
    <property type="match status" value="1"/>
</dbReference>
<feature type="domain" description="Peptidase M24" evidence="4">
    <location>
        <begin position="142"/>
        <end position="342"/>
    </location>
</feature>
<dbReference type="GO" id="GO:0046872">
    <property type="term" value="F:metal ion binding"/>
    <property type="evidence" value="ECO:0007669"/>
    <property type="project" value="UniProtKB-KW"/>
</dbReference>
<accession>A0A7W3LSW2</accession>
<dbReference type="SUPFAM" id="SSF55920">
    <property type="entry name" value="Creatinase/aminopeptidase"/>
    <property type="match status" value="1"/>
</dbReference>
<evidence type="ECO:0000313" key="7">
    <source>
        <dbReference type="Proteomes" id="UP000572680"/>
    </source>
</evidence>
<organism evidence="6 7">
    <name type="scientific">Actinomadura namibiensis</name>
    <dbReference type="NCBI Taxonomy" id="182080"/>
    <lineage>
        <taxon>Bacteria</taxon>
        <taxon>Bacillati</taxon>
        <taxon>Actinomycetota</taxon>
        <taxon>Actinomycetes</taxon>
        <taxon>Streptosporangiales</taxon>
        <taxon>Thermomonosporaceae</taxon>
        <taxon>Actinomadura</taxon>
    </lineage>
</organism>
<dbReference type="RefSeq" id="WP_182845878.1">
    <property type="nucleotide sequence ID" value="NZ_BAAALP010000056.1"/>
</dbReference>
<name>A0A7W3LSW2_ACTNM</name>
<sequence length="359" mass="37878">MGELHERRRDRLAARLAAADVDAMLVTRPVNVRYLTGLDSSNAALLVPAGGPAVLATDGRYAGTAALVCPELELVVERRTAETLTSRAAGAGARRLGFEAHDLTVARHADLAALDGDVALAPLPPLVEELRFVKGEDEIVLLAEACAITDRAFDAVLPRLRPGLTERQVAVALERQMVDFGAEGIAFESIVASGPNGAVPHHRPGDRALQPGDLVTMDFGARYAGYHADMTRTVAIGEPAGWQRDVYDLVRAAQQAAVDAAVPDTDVSRVDAAARDLIAAAGHGADFTHGLGHGVGLEIHEAPLMGYGRTGKLMDRVPITAEPGVYLAGRGGVRIEDTLVVRANGPELLTKTTKDLLVL</sequence>
<dbReference type="InterPro" id="IPR050659">
    <property type="entry name" value="Peptidase_M24B"/>
</dbReference>